<keyword evidence="5 6" id="KW-0472">Membrane</keyword>
<dbReference type="PANTHER" id="PTHR33510:SF5">
    <property type="entry name" value="PROTEIN TIC 20-II, CHLOROPLASTIC"/>
    <property type="match status" value="1"/>
</dbReference>
<sequence length="168" mass="18763">MTWRGSVSIPDRIFGIIVYCFAIYDTLFFGSFLLQQFPAFGFFCFPALPVELSYGLLASLLGPLGSFASFAVFIILFAAVVRNEKISHFIRYNTMQSILISISLALARIVMQYVLIPTLGHSGLFIETFYSLIFLGGLVASYYSMVQSVLGRYAEIPTISEAAYSRIR</sequence>
<dbReference type="Proteomes" id="UP000028922">
    <property type="component" value="Unassembled WGS sequence"/>
</dbReference>
<evidence type="ECO:0000313" key="8">
    <source>
        <dbReference type="Proteomes" id="UP000028922"/>
    </source>
</evidence>
<evidence type="ECO:0000256" key="2">
    <source>
        <dbReference type="ARBA" id="ARBA00009596"/>
    </source>
</evidence>
<feature type="transmembrane region" description="Helical" evidence="6">
    <location>
        <begin position="12"/>
        <end position="34"/>
    </location>
</feature>
<proteinExistence type="inferred from homology"/>
<evidence type="ECO:0000256" key="1">
    <source>
        <dbReference type="ARBA" id="ARBA00004141"/>
    </source>
</evidence>
<dbReference type="eggNOG" id="ENOG502ZXE8">
    <property type="taxonomic scope" value="Bacteria"/>
</dbReference>
<keyword evidence="3 6" id="KW-0812">Transmembrane</keyword>
<feature type="transmembrane region" description="Helical" evidence="6">
    <location>
        <begin position="122"/>
        <end position="143"/>
    </location>
</feature>
<feature type="transmembrane region" description="Helical" evidence="6">
    <location>
        <begin position="98"/>
        <end position="116"/>
    </location>
</feature>
<accession>A0A086CHC2</accession>
<dbReference type="GO" id="GO:0016020">
    <property type="term" value="C:membrane"/>
    <property type="evidence" value="ECO:0007669"/>
    <property type="project" value="UniProtKB-SubCell"/>
</dbReference>
<name>A0A086CHC2_9CHRO</name>
<feature type="transmembrane region" description="Helical" evidence="6">
    <location>
        <begin position="54"/>
        <end position="77"/>
    </location>
</feature>
<evidence type="ECO:0000313" key="7">
    <source>
        <dbReference type="EMBL" id="KFF41586.1"/>
    </source>
</evidence>
<dbReference type="Pfam" id="PF16166">
    <property type="entry name" value="TIC20"/>
    <property type="match status" value="1"/>
</dbReference>
<dbReference type="PANTHER" id="PTHR33510">
    <property type="entry name" value="PROTEIN TIC 20-II, CHLOROPLASTIC"/>
    <property type="match status" value="1"/>
</dbReference>
<comment type="subcellular location">
    <subcellularLocation>
        <location evidence="1">Membrane</location>
        <topology evidence="1">Multi-pass membrane protein</topology>
    </subcellularLocation>
</comment>
<dbReference type="STRING" id="1527444.ucyna2_00458"/>
<dbReference type="AlphaFoldDB" id="A0A086CHC2"/>
<comment type="similarity">
    <text evidence="2">Belongs to the Tic20 family.</text>
</comment>
<evidence type="ECO:0000256" key="6">
    <source>
        <dbReference type="SAM" id="Phobius"/>
    </source>
</evidence>
<evidence type="ECO:0000256" key="4">
    <source>
        <dbReference type="ARBA" id="ARBA00022989"/>
    </source>
</evidence>
<comment type="caution">
    <text evidence="7">The sequence shown here is derived from an EMBL/GenBank/DDBJ whole genome shotgun (WGS) entry which is preliminary data.</text>
</comment>
<evidence type="ECO:0000256" key="5">
    <source>
        <dbReference type="ARBA" id="ARBA00023136"/>
    </source>
</evidence>
<reference evidence="7 8" key="1">
    <citation type="submission" date="2014-08" db="EMBL/GenBank/DDBJ databases">
        <title>Comparative genomics reveals surprising divergence of two closely related strains of uncultivated UCYN-A cyanobacteria.</title>
        <authorList>
            <person name="Bombar D."/>
            <person name="Heller P."/>
            <person name="Sanchez-Baracaldo P."/>
            <person name="Carter B.J."/>
            <person name="Zert J.P."/>
        </authorList>
    </citation>
    <scope>NUCLEOTIDE SEQUENCE [LARGE SCALE GENOMIC DNA]</scope>
</reference>
<dbReference type="InterPro" id="IPR005691">
    <property type="entry name" value="Tic20"/>
</dbReference>
<protein>
    <submittedName>
        <fullName evidence="7">Uncharacterized protein</fullName>
    </submittedName>
</protein>
<dbReference type="EMBL" id="JPSP01000004">
    <property type="protein sequence ID" value="KFF41586.1"/>
    <property type="molecule type" value="Genomic_DNA"/>
</dbReference>
<evidence type="ECO:0000256" key="3">
    <source>
        <dbReference type="ARBA" id="ARBA00022692"/>
    </source>
</evidence>
<gene>
    <name evidence="7" type="ORF">ucyna2_00458</name>
</gene>
<dbReference type="PATRIC" id="fig|1527444.3.peg.440"/>
<organism evidence="7 8">
    <name type="scientific">Candidatus Atelocyanobacterium thalassa isolate SIO64986</name>
    <dbReference type="NCBI Taxonomy" id="1527444"/>
    <lineage>
        <taxon>Bacteria</taxon>
        <taxon>Bacillati</taxon>
        <taxon>Cyanobacteriota</taxon>
        <taxon>Cyanophyceae</taxon>
        <taxon>Oscillatoriophycideae</taxon>
        <taxon>Chroococcales</taxon>
        <taxon>Aphanothecaceae</taxon>
        <taxon>Candidatus Atelocyanobacterium</taxon>
        <taxon>Candidatus Atelocyanobacterium thalassae</taxon>
    </lineage>
</organism>
<keyword evidence="4 6" id="KW-1133">Transmembrane helix</keyword>